<dbReference type="InterPro" id="IPR002423">
    <property type="entry name" value="Cpn60/GroEL/TCP-1"/>
</dbReference>
<reference evidence="7 8" key="1">
    <citation type="submission" date="2022-07" db="EMBL/GenBank/DDBJ databases">
        <title>Genome-wide signatures of adaptation to extreme environments.</title>
        <authorList>
            <person name="Cho C.H."/>
            <person name="Yoon H.S."/>
        </authorList>
    </citation>
    <scope>NUCLEOTIDE SEQUENCE [LARGE SCALE GENOMIC DNA]</scope>
    <source>
        <strain evidence="7 8">DBV 063 E5</strain>
    </source>
</reference>
<keyword evidence="3" id="KW-0067">ATP-binding</keyword>
<dbReference type="SUPFAM" id="SSF48592">
    <property type="entry name" value="GroEL equatorial domain-like"/>
    <property type="match status" value="1"/>
</dbReference>
<dbReference type="CDD" id="cd03344">
    <property type="entry name" value="GroEL"/>
    <property type="match status" value="1"/>
</dbReference>
<protein>
    <submittedName>
        <fullName evidence="7">Uncharacterized protein</fullName>
    </submittedName>
</protein>
<evidence type="ECO:0000256" key="3">
    <source>
        <dbReference type="ARBA" id="ARBA00022840"/>
    </source>
</evidence>
<dbReference type="Gene3D" id="3.50.7.10">
    <property type="entry name" value="GroEL"/>
    <property type="match status" value="1"/>
</dbReference>
<dbReference type="GO" id="GO:0042026">
    <property type="term" value="P:protein refolding"/>
    <property type="evidence" value="ECO:0007669"/>
    <property type="project" value="InterPro"/>
</dbReference>
<comment type="similarity">
    <text evidence="1 5">Belongs to the chaperonin (HSP60) family.</text>
</comment>
<evidence type="ECO:0000256" key="6">
    <source>
        <dbReference type="SAM" id="MobiDB-lite"/>
    </source>
</evidence>
<dbReference type="NCBIfam" id="TIGR02348">
    <property type="entry name" value="GroEL"/>
    <property type="match status" value="1"/>
</dbReference>
<accession>A0AAV9J2Z1</accession>
<sequence>MSPAAFIATFSLRQGSDTRALGVGRSALWGGSRVATTSARRLQRRAPFSLRMGPKDVVFHEESRRCLARGINAVADAVRITLGPRGRNVVLERSYGAPEVINDGVTIARDISLPNARENVGARLLQEVASKTDLKAGDGTTTSTLLAQSLVNQGIKLVESGANPMSLRRGMDKAGRLLREEIKRLGVPVKGTKDIEAIATIAAGNNEEFGRIIASAFERVGENGSTVVEESQSLMDDVDFSEGMELDRGFISPYFVKEQDRQTCTLERPRILITDMKIGNVQEMVPLLEQCVKLKQPLLIIADDVAGEALSTLVVNKMRGVLDVCAIKNPGFGDRRKAYLQDIAVLTGAKVIASDLGMTLEDVRPEDFGLAERVVIGKETTTIISDGSHEADVKERIRQIKAERETVDTKFDTEKCDERIARLGGGIARIRVGAATESELKDKKLRYEDAINSCRAAIEEGVLPGGGCVLVYMMDKFDDIKKQVGGDEDMQLGAELLRRALKAPLVQIAENGGLEGEVVLGKVAGREFGYGFNASTGEYGDMIKMGVIDPVKVVNSAIENAVSIAALVLTTEALVVELPEEKDKPAEAAGDGMGDLPGEEYW</sequence>
<dbReference type="GO" id="GO:0140662">
    <property type="term" value="F:ATP-dependent protein folding chaperone"/>
    <property type="evidence" value="ECO:0007669"/>
    <property type="project" value="InterPro"/>
</dbReference>
<feature type="region of interest" description="Disordered" evidence="6">
    <location>
        <begin position="581"/>
        <end position="602"/>
    </location>
</feature>
<dbReference type="PANTHER" id="PTHR45633">
    <property type="entry name" value="60 KDA HEAT SHOCK PROTEIN, MITOCHONDRIAL"/>
    <property type="match status" value="1"/>
</dbReference>
<keyword evidence="8" id="KW-1185">Reference proteome</keyword>
<proteinExistence type="inferred from homology"/>
<dbReference type="NCBIfam" id="NF000592">
    <property type="entry name" value="PRK00013.1"/>
    <property type="match status" value="1"/>
</dbReference>
<keyword evidence="4" id="KW-0143">Chaperone</keyword>
<dbReference type="SUPFAM" id="SSF52029">
    <property type="entry name" value="GroEL apical domain-like"/>
    <property type="match status" value="1"/>
</dbReference>
<dbReference type="AlphaFoldDB" id="A0AAV9J2Z1"/>
<dbReference type="PROSITE" id="PS00296">
    <property type="entry name" value="CHAPERONINS_CPN60"/>
    <property type="match status" value="1"/>
</dbReference>
<evidence type="ECO:0000313" key="7">
    <source>
        <dbReference type="EMBL" id="KAK4538746.1"/>
    </source>
</evidence>
<dbReference type="NCBIfam" id="NF009488">
    <property type="entry name" value="PRK12850.1"/>
    <property type="match status" value="1"/>
</dbReference>
<organism evidence="7 8">
    <name type="scientific">Cyanidium caldarium</name>
    <name type="common">Red alga</name>
    <dbReference type="NCBI Taxonomy" id="2771"/>
    <lineage>
        <taxon>Eukaryota</taxon>
        <taxon>Rhodophyta</taxon>
        <taxon>Bangiophyceae</taxon>
        <taxon>Cyanidiales</taxon>
        <taxon>Cyanidiaceae</taxon>
        <taxon>Cyanidium</taxon>
    </lineage>
</organism>
<dbReference type="InterPro" id="IPR001844">
    <property type="entry name" value="Cpn60/GroEL"/>
</dbReference>
<keyword evidence="2" id="KW-0547">Nucleotide-binding</keyword>
<gene>
    <name evidence="7" type="ORF">CDCA_CDCA20G4771</name>
</gene>
<dbReference type="InterPro" id="IPR018370">
    <property type="entry name" value="Chaperonin_Cpn60_CS"/>
</dbReference>
<evidence type="ECO:0000256" key="2">
    <source>
        <dbReference type="ARBA" id="ARBA00022741"/>
    </source>
</evidence>
<evidence type="ECO:0000313" key="8">
    <source>
        <dbReference type="Proteomes" id="UP001301350"/>
    </source>
</evidence>
<dbReference type="Gene3D" id="3.30.260.10">
    <property type="entry name" value="TCP-1-like chaperonin intermediate domain"/>
    <property type="match status" value="1"/>
</dbReference>
<dbReference type="InterPro" id="IPR027413">
    <property type="entry name" value="GROEL-like_equatorial_sf"/>
</dbReference>
<evidence type="ECO:0000256" key="1">
    <source>
        <dbReference type="ARBA" id="ARBA00006607"/>
    </source>
</evidence>
<dbReference type="GO" id="GO:0005524">
    <property type="term" value="F:ATP binding"/>
    <property type="evidence" value="ECO:0007669"/>
    <property type="project" value="UniProtKB-KW"/>
</dbReference>
<dbReference type="SUPFAM" id="SSF54849">
    <property type="entry name" value="GroEL-intermediate domain like"/>
    <property type="match status" value="1"/>
</dbReference>
<dbReference type="FunFam" id="3.50.7.10:FF:000001">
    <property type="entry name" value="60 kDa chaperonin"/>
    <property type="match status" value="1"/>
</dbReference>
<evidence type="ECO:0000256" key="5">
    <source>
        <dbReference type="RuleBase" id="RU000418"/>
    </source>
</evidence>
<dbReference type="PRINTS" id="PR00298">
    <property type="entry name" value="CHAPERONIN60"/>
</dbReference>
<dbReference type="NCBIfam" id="NF009489">
    <property type="entry name" value="PRK12851.1"/>
    <property type="match status" value="1"/>
</dbReference>
<name>A0AAV9J2Z1_CYACA</name>
<dbReference type="Pfam" id="PF00118">
    <property type="entry name" value="Cpn60_TCP1"/>
    <property type="match status" value="1"/>
</dbReference>
<dbReference type="HAMAP" id="MF_00600">
    <property type="entry name" value="CH60"/>
    <property type="match status" value="1"/>
</dbReference>
<dbReference type="Proteomes" id="UP001301350">
    <property type="component" value="Unassembled WGS sequence"/>
</dbReference>
<dbReference type="NCBIfam" id="NF009487">
    <property type="entry name" value="PRK12849.1"/>
    <property type="match status" value="1"/>
</dbReference>
<dbReference type="InterPro" id="IPR027410">
    <property type="entry name" value="TCP-1-like_intermed_sf"/>
</dbReference>
<dbReference type="EMBL" id="JANCYW010000020">
    <property type="protein sequence ID" value="KAK4538746.1"/>
    <property type="molecule type" value="Genomic_DNA"/>
</dbReference>
<dbReference type="Gene3D" id="1.10.560.10">
    <property type="entry name" value="GroEL-like equatorial domain"/>
    <property type="match status" value="1"/>
</dbReference>
<dbReference type="InterPro" id="IPR027409">
    <property type="entry name" value="GroEL-like_apical_dom_sf"/>
</dbReference>
<comment type="caution">
    <text evidence="7">The sequence shown here is derived from an EMBL/GenBank/DDBJ whole genome shotgun (WGS) entry which is preliminary data.</text>
</comment>
<evidence type="ECO:0000256" key="4">
    <source>
        <dbReference type="ARBA" id="ARBA00023186"/>
    </source>
</evidence>